<accession>A0A6J4T0N3</accession>
<proteinExistence type="predicted"/>
<gene>
    <name evidence="1" type="ORF">AVDCRST_MAG85-2283</name>
</gene>
<reference evidence="1" key="1">
    <citation type="submission" date="2020-02" db="EMBL/GenBank/DDBJ databases">
        <authorList>
            <person name="Meier V. D."/>
        </authorList>
    </citation>
    <scope>NUCLEOTIDE SEQUENCE</scope>
    <source>
        <strain evidence="1">AVDCRST_MAG85</strain>
    </source>
</reference>
<organism evidence="1">
    <name type="scientific">uncultured Solirubrobacteraceae bacterium</name>
    <dbReference type="NCBI Taxonomy" id="1162706"/>
    <lineage>
        <taxon>Bacteria</taxon>
        <taxon>Bacillati</taxon>
        <taxon>Actinomycetota</taxon>
        <taxon>Thermoleophilia</taxon>
        <taxon>Solirubrobacterales</taxon>
        <taxon>Solirubrobacteraceae</taxon>
        <taxon>environmental samples</taxon>
    </lineage>
</organism>
<name>A0A6J4T0N3_9ACTN</name>
<evidence type="ECO:0000313" key="1">
    <source>
        <dbReference type="EMBL" id="CAA9510032.1"/>
    </source>
</evidence>
<feature type="non-terminal residue" evidence="1">
    <location>
        <position position="1"/>
    </location>
</feature>
<sequence length="46" mass="5278">ARDRGRRRPRVAQDRGEAPQRLLVDRLGCEAVVRRPDGELPDVDRV</sequence>
<feature type="non-terminal residue" evidence="1">
    <location>
        <position position="46"/>
    </location>
</feature>
<protein>
    <submittedName>
        <fullName evidence="1">Uncharacterized protein</fullName>
    </submittedName>
</protein>
<dbReference type="EMBL" id="CADCVT010000251">
    <property type="protein sequence ID" value="CAA9510032.1"/>
    <property type="molecule type" value="Genomic_DNA"/>
</dbReference>
<dbReference type="AlphaFoldDB" id="A0A6J4T0N3"/>